<feature type="transmembrane region" description="Helical" evidence="6">
    <location>
        <begin position="204"/>
        <end position="223"/>
    </location>
</feature>
<reference evidence="8 9" key="1">
    <citation type="submission" date="2020-01" db="EMBL/GenBank/DDBJ databases">
        <title>Genomes of bacteria type strains.</title>
        <authorList>
            <person name="Chen J."/>
            <person name="Zhu S."/>
            <person name="Yang J."/>
        </authorList>
    </citation>
    <scope>NUCLEOTIDE SEQUENCE [LARGE SCALE GENOMIC DNA]</scope>
    <source>
        <strain evidence="8 9">LMG 22958</strain>
    </source>
</reference>
<evidence type="ECO:0000256" key="1">
    <source>
        <dbReference type="ARBA" id="ARBA00004429"/>
    </source>
</evidence>
<keyword evidence="5 6" id="KW-0472">Membrane</keyword>
<organism evidence="8 9">
    <name type="scientific">Alteromonas hispanica</name>
    <dbReference type="NCBI Taxonomy" id="315421"/>
    <lineage>
        <taxon>Bacteria</taxon>
        <taxon>Pseudomonadati</taxon>
        <taxon>Pseudomonadota</taxon>
        <taxon>Gammaproteobacteria</taxon>
        <taxon>Alteromonadales</taxon>
        <taxon>Alteromonadaceae</taxon>
        <taxon>Alteromonas/Salinimonas group</taxon>
        <taxon>Alteromonas</taxon>
    </lineage>
</organism>
<feature type="transmembrane region" description="Helical" evidence="6">
    <location>
        <begin position="7"/>
        <end position="28"/>
    </location>
</feature>
<comment type="subcellular location">
    <subcellularLocation>
        <location evidence="1">Cell inner membrane</location>
        <topology evidence="1">Multi-pass membrane protein</topology>
    </subcellularLocation>
</comment>
<feature type="transmembrane region" description="Helical" evidence="6">
    <location>
        <begin position="243"/>
        <end position="264"/>
    </location>
</feature>
<dbReference type="PROSITE" id="PS50850">
    <property type="entry name" value="MFS"/>
    <property type="match status" value="1"/>
</dbReference>
<evidence type="ECO:0000313" key="8">
    <source>
        <dbReference type="EMBL" id="NDW20483.1"/>
    </source>
</evidence>
<feature type="transmembrane region" description="Helical" evidence="6">
    <location>
        <begin position="67"/>
        <end position="84"/>
    </location>
</feature>
<protein>
    <submittedName>
        <fullName evidence="8">MFS transporter</fullName>
    </submittedName>
</protein>
<feature type="transmembrane region" description="Helical" evidence="6">
    <location>
        <begin position="315"/>
        <end position="336"/>
    </location>
</feature>
<keyword evidence="2" id="KW-1003">Cell membrane</keyword>
<evidence type="ECO:0000256" key="6">
    <source>
        <dbReference type="SAM" id="Phobius"/>
    </source>
</evidence>
<dbReference type="SUPFAM" id="SSF103473">
    <property type="entry name" value="MFS general substrate transporter"/>
    <property type="match status" value="1"/>
</dbReference>
<evidence type="ECO:0000256" key="4">
    <source>
        <dbReference type="ARBA" id="ARBA00022989"/>
    </source>
</evidence>
<dbReference type="PANTHER" id="PTHR43702:SF11">
    <property type="entry name" value="L-FUCOSE-PROTON SYMPORTER"/>
    <property type="match status" value="1"/>
</dbReference>
<dbReference type="GO" id="GO:0022857">
    <property type="term" value="F:transmembrane transporter activity"/>
    <property type="evidence" value="ECO:0007669"/>
    <property type="project" value="InterPro"/>
</dbReference>
<dbReference type="PANTHER" id="PTHR43702">
    <property type="entry name" value="L-FUCOSE-PROTON SYMPORTER"/>
    <property type="match status" value="1"/>
</dbReference>
<proteinExistence type="predicted"/>
<dbReference type="InterPro" id="IPR036259">
    <property type="entry name" value="MFS_trans_sf"/>
</dbReference>
<feature type="transmembrane region" description="Helical" evidence="6">
    <location>
        <begin position="43"/>
        <end position="60"/>
    </location>
</feature>
<dbReference type="Proteomes" id="UP000478837">
    <property type="component" value="Unassembled WGS sequence"/>
</dbReference>
<keyword evidence="3 6" id="KW-0812">Transmembrane</keyword>
<dbReference type="InterPro" id="IPR011701">
    <property type="entry name" value="MFS"/>
</dbReference>
<dbReference type="InterPro" id="IPR050375">
    <property type="entry name" value="MFS_TsgA-like"/>
</dbReference>
<name>A0A6L9MRF3_9ALTE</name>
<dbReference type="GO" id="GO:0005886">
    <property type="term" value="C:plasma membrane"/>
    <property type="evidence" value="ECO:0007669"/>
    <property type="project" value="UniProtKB-SubCell"/>
</dbReference>
<feature type="transmembrane region" description="Helical" evidence="6">
    <location>
        <begin position="90"/>
        <end position="114"/>
    </location>
</feature>
<evidence type="ECO:0000256" key="2">
    <source>
        <dbReference type="ARBA" id="ARBA00022475"/>
    </source>
</evidence>
<keyword evidence="4 6" id="KW-1133">Transmembrane helix</keyword>
<evidence type="ECO:0000256" key="3">
    <source>
        <dbReference type="ARBA" id="ARBA00022692"/>
    </source>
</evidence>
<dbReference type="EMBL" id="JAAAWP010000002">
    <property type="protein sequence ID" value="NDW20483.1"/>
    <property type="molecule type" value="Genomic_DNA"/>
</dbReference>
<keyword evidence="9" id="KW-1185">Reference proteome</keyword>
<evidence type="ECO:0000313" key="9">
    <source>
        <dbReference type="Proteomes" id="UP000478837"/>
    </source>
</evidence>
<dbReference type="AlphaFoldDB" id="A0A6L9MRF3"/>
<dbReference type="InterPro" id="IPR020846">
    <property type="entry name" value="MFS_dom"/>
</dbReference>
<sequence length="410" mass="43903">MIIAAIAVSYYVFAILLNSVGTVILQSINSFDISKPQASTLEGFKDLSIAIVSFLIASVIPRVGYKLAMLFGLALVAVACSLAPSIANFLFIKILFACIGTAFALVKVSVYAVIGQLSSYTKAHSSLMNTIEGIFMLGVLSGYWIFAGFIDPNNDASLAWLNVYYLLATMVAFTFLIVMFAPIAPVQLANESTIASEFTSMLKLAYKPLVLVFIFSIFLYVLIEQGIGSWLPTFNNEVLGLPTQVSIQITSIFAIALAVGRLTAGAVLRKMNWYPFLNICLAGMAVVMLISLPLAETNDIQTDVASWSDAPLAAFLIPMIGLMMAPIYPVINSVMLSTLPLAQHAPMTGLIVVFSALGGTTGSIITGFVFDAIGGQNAFYLSLVPIAALMATLFFFKKASSSIYQQGAQS</sequence>
<feature type="transmembrane region" description="Helical" evidence="6">
    <location>
        <begin position="276"/>
        <end position="295"/>
    </location>
</feature>
<feature type="transmembrane region" description="Helical" evidence="6">
    <location>
        <begin position="348"/>
        <end position="373"/>
    </location>
</feature>
<evidence type="ECO:0000259" key="7">
    <source>
        <dbReference type="PROSITE" id="PS50850"/>
    </source>
</evidence>
<evidence type="ECO:0000256" key="5">
    <source>
        <dbReference type="ARBA" id="ARBA00023136"/>
    </source>
</evidence>
<feature type="domain" description="Major facilitator superfamily (MFS) profile" evidence="7">
    <location>
        <begin position="2"/>
        <end position="400"/>
    </location>
</feature>
<dbReference type="Pfam" id="PF07690">
    <property type="entry name" value="MFS_1"/>
    <property type="match status" value="1"/>
</dbReference>
<feature type="transmembrane region" description="Helical" evidence="6">
    <location>
        <begin position="379"/>
        <end position="396"/>
    </location>
</feature>
<dbReference type="Gene3D" id="1.20.1250.20">
    <property type="entry name" value="MFS general substrate transporter like domains"/>
    <property type="match status" value="2"/>
</dbReference>
<feature type="transmembrane region" description="Helical" evidence="6">
    <location>
        <begin position="162"/>
        <end position="183"/>
    </location>
</feature>
<accession>A0A6L9MRF3</accession>
<comment type="caution">
    <text evidence="8">The sequence shown here is derived from an EMBL/GenBank/DDBJ whole genome shotgun (WGS) entry which is preliminary data.</text>
</comment>
<gene>
    <name evidence="8" type="ORF">GTW09_02985</name>
</gene>
<feature type="transmembrane region" description="Helical" evidence="6">
    <location>
        <begin position="126"/>
        <end position="150"/>
    </location>
</feature>